<evidence type="ECO:0000313" key="4">
    <source>
        <dbReference type="EMBL" id="OAP58589.1"/>
    </source>
</evidence>
<name>A0A178ZFM5_9EURO</name>
<keyword evidence="5" id="KW-1185">Reference proteome</keyword>
<dbReference type="Proteomes" id="UP000078343">
    <property type="component" value="Unassembled WGS sequence"/>
</dbReference>
<sequence length="248" mass="26417">MASPSMPKIILILGAGSNIGAALAQAFAAKGYKVASASRTPPKTTTTGVPPDLHIPVDLAKPETVPAVFERVRKELGGEVGVVVYNAALFSPDPADPLSLFTPESIQGYHASQSVNATAALVALQESVKAFRKLPATAASSSSKTFIFTGNMLNVKTLKGMLNFGLGKTATAYAIRYLVENKIYADEGFKFYYADERTPEGKPVGTAVSGSAAAVEYVKLAEQQDQGPWLYTFVKDAGYKDFERAERL</sequence>
<proteinExistence type="inferred from homology"/>
<evidence type="ECO:0000256" key="1">
    <source>
        <dbReference type="ARBA" id="ARBA00006484"/>
    </source>
</evidence>
<feature type="signal peptide" evidence="3">
    <location>
        <begin position="1"/>
        <end position="24"/>
    </location>
</feature>
<dbReference type="OrthoDB" id="5336600at2759"/>
<keyword evidence="2" id="KW-0560">Oxidoreductase</keyword>
<dbReference type="EMBL" id="LVYI01000006">
    <property type="protein sequence ID" value="OAP58589.1"/>
    <property type="molecule type" value="Genomic_DNA"/>
</dbReference>
<dbReference type="InterPro" id="IPR002347">
    <property type="entry name" value="SDR_fam"/>
</dbReference>
<protein>
    <recommendedName>
        <fullName evidence="6">NAD(P)-binding protein</fullName>
    </recommendedName>
</protein>
<dbReference type="AlphaFoldDB" id="A0A178ZFM5"/>
<comment type="similarity">
    <text evidence="1">Belongs to the short-chain dehydrogenases/reductases (SDR) family.</text>
</comment>
<organism evidence="4 5">
    <name type="scientific">Fonsecaea erecta</name>
    <dbReference type="NCBI Taxonomy" id="1367422"/>
    <lineage>
        <taxon>Eukaryota</taxon>
        <taxon>Fungi</taxon>
        <taxon>Dikarya</taxon>
        <taxon>Ascomycota</taxon>
        <taxon>Pezizomycotina</taxon>
        <taxon>Eurotiomycetes</taxon>
        <taxon>Chaetothyriomycetidae</taxon>
        <taxon>Chaetothyriales</taxon>
        <taxon>Herpotrichiellaceae</taxon>
        <taxon>Fonsecaea</taxon>
    </lineage>
</organism>
<keyword evidence="3" id="KW-0732">Signal</keyword>
<dbReference type="InterPro" id="IPR036291">
    <property type="entry name" value="NAD(P)-bd_dom_sf"/>
</dbReference>
<comment type="caution">
    <text evidence="4">The sequence shown here is derived from an EMBL/GenBank/DDBJ whole genome shotgun (WGS) entry which is preliminary data.</text>
</comment>
<dbReference type="Gene3D" id="3.40.50.720">
    <property type="entry name" value="NAD(P)-binding Rossmann-like Domain"/>
    <property type="match status" value="1"/>
</dbReference>
<reference evidence="4 5" key="1">
    <citation type="submission" date="2016-04" db="EMBL/GenBank/DDBJ databases">
        <title>Draft genome of Fonsecaea erecta CBS 125763.</title>
        <authorList>
            <person name="Weiss V.A."/>
            <person name="Vicente V.A."/>
            <person name="Raittz R.T."/>
            <person name="Moreno L.F."/>
            <person name="De Souza E.M."/>
            <person name="Pedrosa F.O."/>
            <person name="Steffens M.B."/>
            <person name="Faoro H."/>
            <person name="Tadra-Sfeir M.Z."/>
            <person name="Najafzadeh M.J."/>
            <person name="Felipe M.S."/>
            <person name="Teixeira M."/>
            <person name="Sun J."/>
            <person name="Xi L."/>
            <person name="Gomes R."/>
            <person name="De Azevedo C.M."/>
            <person name="Salgado C.G."/>
            <person name="Da Silva M.B."/>
            <person name="Nascimento M.F."/>
            <person name="Queiroz-Telles F."/>
            <person name="Attili D.S."/>
            <person name="Gorbushina A."/>
        </authorList>
    </citation>
    <scope>NUCLEOTIDE SEQUENCE [LARGE SCALE GENOMIC DNA]</scope>
    <source>
        <strain evidence="4 5">CBS 125763</strain>
    </source>
</reference>
<dbReference type="Pfam" id="PF00106">
    <property type="entry name" value="adh_short"/>
    <property type="match status" value="1"/>
</dbReference>
<dbReference type="STRING" id="1367422.A0A178ZFM5"/>
<accession>A0A178ZFM5</accession>
<dbReference type="RefSeq" id="XP_018691956.1">
    <property type="nucleotide sequence ID" value="XM_018839188.1"/>
</dbReference>
<dbReference type="PANTHER" id="PTHR43669:SF4">
    <property type="entry name" value="SHORT-CHAIN DEHYDROGENASE"/>
    <property type="match status" value="1"/>
</dbReference>
<dbReference type="GeneID" id="30011847"/>
<evidence type="ECO:0000256" key="3">
    <source>
        <dbReference type="SAM" id="SignalP"/>
    </source>
</evidence>
<dbReference type="PANTHER" id="PTHR43669">
    <property type="entry name" value="5-KETO-D-GLUCONATE 5-REDUCTASE"/>
    <property type="match status" value="1"/>
</dbReference>
<evidence type="ECO:0000313" key="5">
    <source>
        <dbReference type="Proteomes" id="UP000078343"/>
    </source>
</evidence>
<dbReference type="GO" id="GO:0016491">
    <property type="term" value="F:oxidoreductase activity"/>
    <property type="evidence" value="ECO:0007669"/>
    <property type="project" value="UniProtKB-KW"/>
</dbReference>
<gene>
    <name evidence="4" type="ORF">AYL99_07679</name>
</gene>
<feature type="chain" id="PRO_5008098510" description="NAD(P)-binding protein" evidence="3">
    <location>
        <begin position="25"/>
        <end position="248"/>
    </location>
</feature>
<evidence type="ECO:0000256" key="2">
    <source>
        <dbReference type="ARBA" id="ARBA00023002"/>
    </source>
</evidence>
<dbReference type="SUPFAM" id="SSF51735">
    <property type="entry name" value="NAD(P)-binding Rossmann-fold domains"/>
    <property type="match status" value="1"/>
</dbReference>
<evidence type="ECO:0008006" key="6">
    <source>
        <dbReference type="Google" id="ProtNLM"/>
    </source>
</evidence>